<feature type="compositionally biased region" description="Basic and acidic residues" evidence="1">
    <location>
        <begin position="60"/>
        <end position="77"/>
    </location>
</feature>
<proteinExistence type="predicted"/>
<evidence type="ECO:0000256" key="1">
    <source>
        <dbReference type="SAM" id="MobiDB-lite"/>
    </source>
</evidence>
<keyword evidence="3" id="KW-1185">Reference proteome</keyword>
<reference evidence="2 3" key="1">
    <citation type="submission" date="2019-03" db="EMBL/GenBank/DDBJ databases">
        <title>First draft genome of Liparis tanakae, snailfish: a comprehensive survey of snailfish specific genes.</title>
        <authorList>
            <person name="Kim W."/>
            <person name="Song I."/>
            <person name="Jeong J.-H."/>
            <person name="Kim D."/>
            <person name="Kim S."/>
            <person name="Ryu S."/>
            <person name="Song J.Y."/>
            <person name="Lee S.K."/>
        </authorList>
    </citation>
    <scope>NUCLEOTIDE SEQUENCE [LARGE SCALE GENOMIC DNA]</scope>
    <source>
        <tissue evidence="2">Muscle</tissue>
    </source>
</reference>
<feature type="region of interest" description="Disordered" evidence="1">
    <location>
        <begin position="60"/>
        <end position="80"/>
    </location>
</feature>
<comment type="caution">
    <text evidence="2">The sequence shown here is derived from an EMBL/GenBank/DDBJ whole genome shotgun (WGS) entry which is preliminary data.</text>
</comment>
<dbReference type="AlphaFoldDB" id="A0A4Z2HUA6"/>
<organism evidence="2 3">
    <name type="scientific">Liparis tanakae</name>
    <name type="common">Tanaka's snailfish</name>
    <dbReference type="NCBI Taxonomy" id="230148"/>
    <lineage>
        <taxon>Eukaryota</taxon>
        <taxon>Metazoa</taxon>
        <taxon>Chordata</taxon>
        <taxon>Craniata</taxon>
        <taxon>Vertebrata</taxon>
        <taxon>Euteleostomi</taxon>
        <taxon>Actinopterygii</taxon>
        <taxon>Neopterygii</taxon>
        <taxon>Teleostei</taxon>
        <taxon>Neoteleostei</taxon>
        <taxon>Acanthomorphata</taxon>
        <taxon>Eupercaria</taxon>
        <taxon>Perciformes</taxon>
        <taxon>Cottioidei</taxon>
        <taxon>Cottales</taxon>
        <taxon>Liparidae</taxon>
        <taxon>Liparis</taxon>
    </lineage>
</organism>
<evidence type="ECO:0000313" key="2">
    <source>
        <dbReference type="EMBL" id="TNN69257.1"/>
    </source>
</evidence>
<gene>
    <name evidence="2" type="ORF">EYF80_020574</name>
</gene>
<dbReference type="EMBL" id="SRLO01000178">
    <property type="protein sequence ID" value="TNN69257.1"/>
    <property type="molecule type" value="Genomic_DNA"/>
</dbReference>
<evidence type="ECO:0000313" key="3">
    <source>
        <dbReference type="Proteomes" id="UP000314294"/>
    </source>
</evidence>
<protein>
    <submittedName>
        <fullName evidence="2">Uncharacterized protein</fullName>
    </submittedName>
</protein>
<accession>A0A4Z2HUA6</accession>
<dbReference type="Proteomes" id="UP000314294">
    <property type="component" value="Unassembled WGS sequence"/>
</dbReference>
<sequence>MESVGPRCTEERDHPMSPLNSCCATQPLLWSFKTFFSDFTEEAGITVTSLQFGRIHTVDEGDDEWKGPESPPLDKAHNSYTGPALTRGPPLFSLSGPPLELQLGSVSNPSEAACCLALRRRFSMLVVLLLRLPGGACISGLFHTCWACDRLW</sequence>
<name>A0A4Z2HUA6_9TELE</name>